<feature type="signal peptide" evidence="1">
    <location>
        <begin position="1"/>
        <end position="24"/>
    </location>
</feature>
<organism evidence="2 3">
    <name type="scientific">Pseudomonas graminis</name>
    <dbReference type="NCBI Taxonomy" id="158627"/>
    <lineage>
        <taxon>Bacteria</taxon>
        <taxon>Pseudomonadati</taxon>
        <taxon>Pseudomonadota</taxon>
        <taxon>Gammaproteobacteria</taxon>
        <taxon>Pseudomonadales</taxon>
        <taxon>Pseudomonadaceae</taxon>
        <taxon>Pseudomonas</taxon>
    </lineage>
</organism>
<gene>
    <name evidence="2" type="ORF">BBI10_20955</name>
</gene>
<sequence length="113" mass="12185">MVSIRMSALPLCLALLGYAGNSFASPKDEKQQGLVVLVAMEQVCDNANPGMKSDVENVMASDSTIDEATKAEVRKIKSDPAYKFKVSSMADNLMHSPMGAYVAKDMCKNYGSK</sequence>
<feature type="chain" id="PRO_5008659427" evidence="1">
    <location>
        <begin position="25"/>
        <end position="113"/>
    </location>
</feature>
<name>A0A1C2DGZ4_9PSED</name>
<accession>A0A1C2DGZ4</accession>
<protein>
    <submittedName>
        <fullName evidence="2">Uncharacterized protein</fullName>
    </submittedName>
</protein>
<keyword evidence="1" id="KW-0732">Signal</keyword>
<comment type="caution">
    <text evidence="2">The sequence shown here is derived from an EMBL/GenBank/DDBJ whole genome shotgun (WGS) entry which is preliminary data.</text>
</comment>
<evidence type="ECO:0000313" key="3">
    <source>
        <dbReference type="Proteomes" id="UP000095143"/>
    </source>
</evidence>
<dbReference type="AlphaFoldDB" id="A0A1C2DGZ4"/>
<reference evidence="2 3" key="1">
    <citation type="submission" date="2016-08" db="EMBL/GenBank/DDBJ databases">
        <title>Whole genome sequence of Pseudomonas graminis strain UASWS1507, a potential biological control agent for agriculture.</title>
        <authorList>
            <person name="Crovadore J."/>
            <person name="Calmin G."/>
            <person name="Chablais R."/>
            <person name="Cochard B."/>
            <person name="Lefort F."/>
        </authorList>
    </citation>
    <scope>NUCLEOTIDE SEQUENCE [LARGE SCALE GENOMIC DNA]</scope>
    <source>
        <strain evidence="2 3">UASWS1507</strain>
    </source>
</reference>
<dbReference type="Proteomes" id="UP000095143">
    <property type="component" value="Unassembled WGS sequence"/>
</dbReference>
<evidence type="ECO:0000313" key="2">
    <source>
        <dbReference type="EMBL" id="OCX14029.1"/>
    </source>
</evidence>
<dbReference type="EMBL" id="MDEN01000068">
    <property type="protein sequence ID" value="OCX14029.1"/>
    <property type="molecule type" value="Genomic_DNA"/>
</dbReference>
<evidence type="ECO:0000256" key="1">
    <source>
        <dbReference type="SAM" id="SignalP"/>
    </source>
</evidence>
<proteinExistence type="predicted"/>